<feature type="domain" description="Aldehyde dehydrogenase" evidence="2">
    <location>
        <begin position="21"/>
        <end position="496"/>
    </location>
</feature>
<dbReference type="Gene3D" id="3.40.309.10">
    <property type="entry name" value="Aldehyde Dehydrogenase, Chain A, domain 2"/>
    <property type="match status" value="1"/>
</dbReference>
<evidence type="ECO:0000256" key="1">
    <source>
        <dbReference type="ARBA" id="ARBA00023002"/>
    </source>
</evidence>
<dbReference type="NCBIfam" id="NF008868">
    <property type="entry name" value="PRK11903.1"/>
    <property type="match status" value="1"/>
</dbReference>
<dbReference type="PANTHER" id="PTHR43111">
    <property type="entry name" value="ALDEHYDE DEHYDROGENASE B-RELATED"/>
    <property type="match status" value="1"/>
</dbReference>
<evidence type="ECO:0000313" key="3">
    <source>
        <dbReference type="EMBL" id="MEB4593110.1"/>
    </source>
</evidence>
<dbReference type="Proteomes" id="UP001308005">
    <property type="component" value="Unassembled WGS sequence"/>
</dbReference>
<keyword evidence="4" id="KW-1185">Reference proteome</keyword>
<organism evidence="3 4">
    <name type="scientific">Candidatus Thiothrix phosphatis</name>
    <dbReference type="NCBI Taxonomy" id="3112415"/>
    <lineage>
        <taxon>Bacteria</taxon>
        <taxon>Pseudomonadati</taxon>
        <taxon>Pseudomonadota</taxon>
        <taxon>Gammaproteobacteria</taxon>
        <taxon>Thiotrichales</taxon>
        <taxon>Thiotrichaceae</taxon>
        <taxon>Thiothrix</taxon>
    </lineage>
</organism>
<dbReference type="RefSeq" id="WP_324697808.1">
    <property type="nucleotide sequence ID" value="NZ_JAYMYJ010000150.1"/>
</dbReference>
<dbReference type="InterPro" id="IPR016163">
    <property type="entry name" value="Ald_DH_C"/>
</dbReference>
<dbReference type="InterPro" id="IPR016161">
    <property type="entry name" value="Ald_DH/histidinol_DH"/>
</dbReference>
<reference evidence="4" key="1">
    <citation type="submission" date="2023-07" db="EMBL/GenBank/DDBJ databases">
        <title>The carbon used by Thiothrix.</title>
        <authorList>
            <person name="Chen L."/>
        </authorList>
    </citation>
    <scope>NUCLEOTIDE SEQUENCE [LARGE SCALE GENOMIC DNA]</scope>
</reference>
<sequence length="512" mass="53863">MTELLQNYLGGRWQTGTGAGATLTDPVLGTPLVRIDASGLDLAEGFAFAREQGGKALRAMTYRERAAMLSAAVKVLQANRDAYFDISTANSGTVKNDSAVDVDGAIFTLGQYAKMGDSLGERHYLLDGELARLGKDPLFQSQHILTPTRGVALFINAFNFPAWGLWEKAAPALLSGVPVIVKPASATAWLTQRMVQDVVEAGVLPTGALSIICGNPDGLLDQLQPFDVVSFTGSASTAAKIRSHPAVVRHSVRVNIEADSINSALLLPDASPEAFDLLVKEAVREMTVKSGQKCTAIRRIFVPEALYDAAAAGISARLGRTTVGNPRSEGVRMGAVVSQSQLASIQEGLGLLKTQAETLYDGAQQALVDADSSVACCIAPTLLGVRHADEATLVHDVEVFGPVATLIAYRDLEHGLQLVRRGQGSLAVSLYGDDPAALASTAVELADSHGRVHVISPEVGALHTGHGNVMPQSLHGGPGRAGGGEELGGLRALNFYHRRSAVQASTNVLEKL</sequence>
<dbReference type="InterPro" id="IPR015590">
    <property type="entry name" value="Aldehyde_DH_dom"/>
</dbReference>
<dbReference type="Gene3D" id="3.40.605.10">
    <property type="entry name" value="Aldehyde Dehydrogenase, Chain A, domain 1"/>
    <property type="match status" value="1"/>
</dbReference>
<evidence type="ECO:0000259" key="2">
    <source>
        <dbReference type="Pfam" id="PF00171"/>
    </source>
</evidence>
<dbReference type="InterPro" id="IPR016162">
    <property type="entry name" value="Ald_DH_N"/>
</dbReference>
<dbReference type="EMBL" id="JAYMYJ010000150">
    <property type="protein sequence ID" value="MEB4593110.1"/>
    <property type="molecule type" value="Genomic_DNA"/>
</dbReference>
<accession>A0ABU6D211</accession>
<proteinExistence type="predicted"/>
<dbReference type="PANTHER" id="PTHR43111:SF1">
    <property type="entry name" value="ALDEHYDE DEHYDROGENASE B-RELATED"/>
    <property type="match status" value="1"/>
</dbReference>
<keyword evidence="1" id="KW-0560">Oxidoreductase</keyword>
<gene>
    <name evidence="3" type="ORF">VSS37_19170</name>
</gene>
<evidence type="ECO:0000313" key="4">
    <source>
        <dbReference type="Proteomes" id="UP001308005"/>
    </source>
</evidence>
<comment type="caution">
    <text evidence="3">The sequence shown here is derived from an EMBL/GenBank/DDBJ whole genome shotgun (WGS) entry which is preliminary data.</text>
</comment>
<dbReference type="Pfam" id="PF00171">
    <property type="entry name" value="Aldedh"/>
    <property type="match status" value="1"/>
</dbReference>
<name>A0ABU6D211_9GAMM</name>
<dbReference type="SUPFAM" id="SSF53720">
    <property type="entry name" value="ALDH-like"/>
    <property type="match status" value="1"/>
</dbReference>
<protein>
    <submittedName>
        <fullName evidence="3">3,4-dehydroadipyl-CoA semialdehyde dehydrogenase</fullName>
    </submittedName>
</protein>